<evidence type="ECO:0000313" key="2">
    <source>
        <dbReference type="EMBL" id="KFR12614.1"/>
    </source>
</evidence>
<keyword evidence="3" id="KW-1185">Reference proteome</keyword>
<dbReference type="Proteomes" id="UP000053605">
    <property type="component" value="Unassembled WGS sequence"/>
</dbReference>
<evidence type="ECO:0000256" key="1">
    <source>
        <dbReference type="SAM" id="MobiDB-lite"/>
    </source>
</evidence>
<dbReference type="EMBL" id="KK735119">
    <property type="protein sequence ID" value="KFR12614.1"/>
    <property type="molecule type" value="Genomic_DNA"/>
</dbReference>
<feature type="non-terminal residue" evidence="2">
    <location>
        <position position="102"/>
    </location>
</feature>
<feature type="compositionally biased region" description="Basic and acidic residues" evidence="1">
    <location>
        <begin position="72"/>
        <end position="90"/>
    </location>
</feature>
<feature type="non-terminal residue" evidence="2">
    <location>
        <position position="1"/>
    </location>
</feature>
<dbReference type="AlphaFoldDB" id="A0A091WAR7"/>
<dbReference type="PhylomeDB" id="A0A091WAR7"/>
<accession>A0A091WAR7</accession>
<sequence length="102" mass="11229">QGPWLETTSPPFSVNFTSRNERFGASSLLICGEALRVKDQDQKKISTSDMKLEDNSSRSSSVTEVTMTTVYEKTKTSEKSTDDSSDEIGKTVEGQIVTDTVQ</sequence>
<reference evidence="2 3" key="1">
    <citation type="submission" date="2014-04" db="EMBL/GenBank/DDBJ databases">
        <title>Genome evolution of avian class.</title>
        <authorList>
            <person name="Zhang G."/>
            <person name="Li C."/>
        </authorList>
    </citation>
    <scope>NUCLEOTIDE SEQUENCE [LARGE SCALE GENOMIC DNA]</scope>
    <source>
        <strain evidence="2">BGI_N306</strain>
    </source>
</reference>
<feature type="region of interest" description="Disordered" evidence="1">
    <location>
        <begin position="40"/>
        <end position="102"/>
    </location>
</feature>
<evidence type="ECO:0000313" key="3">
    <source>
        <dbReference type="Proteomes" id="UP000053605"/>
    </source>
</evidence>
<protein>
    <submittedName>
        <fullName evidence="2">Uncharacterized protein</fullName>
    </submittedName>
</protein>
<feature type="compositionally biased region" description="Low complexity" evidence="1">
    <location>
        <begin position="57"/>
        <end position="71"/>
    </location>
</feature>
<proteinExistence type="predicted"/>
<gene>
    <name evidence="2" type="ORF">N306_02788</name>
</gene>
<name>A0A091WAR7_OPIHO</name>
<organism evidence="2 3">
    <name type="scientific">Opisthocomus hoazin</name>
    <name type="common">Hoatzin</name>
    <name type="synonym">Phasianus hoazin</name>
    <dbReference type="NCBI Taxonomy" id="30419"/>
    <lineage>
        <taxon>Eukaryota</taxon>
        <taxon>Metazoa</taxon>
        <taxon>Chordata</taxon>
        <taxon>Craniata</taxon>
        <taxon>Vertebrata</taxon>
        <taxon>Euteleostomi</taxon>
        <taxon>Archelosauria</taxon>
        <taxon>Archosauria</taxon>
        <taxon>Dinosauria</taxon>
        <taxon>Saurischia</taxon>
        <taxon>Theropoda</taxon>
        <taxon>Coelurosauria</taxon>
        <taxon>Aves</taxon>
        <taxon>Neognathae</taxon>
        <taxon>Neoaves</taxon>
        <taxon>Opisthocomiformes</taxon>
        <taxon>Opisthocomidae</taxon>
        <taxon>Opisthocomus</taxon>
    </lineage>
</organism>
<feature type="compositionally biased region" description="Basic and acidic residues" evidence="1">
    <location>
        <begin position="40"/>
        <end position="56"/>
    </location>
</feature>